<reference evidence="1 2" key="1">
    <citation type="journal article" date="2009" name="J. Bacteriol.">
        <title>Draft genome sequence of the extremely acidophilic bacterium Acidithiobacillus caldus ATCC 51756 reveals metabolic versatility in the genus Acidithiobacillus.</title>
        <authorList>
            <person name="Valdes J."/>
            <person name="Quatrini R."/>
            <person name="Hallberg K."/>
            <person name="Dopson M."/>
            <person name="Valenzuela P.D."/>
            <person name="Holmes D.S."/>
        </authorList>
    </citation>
    <scope>NUCLEOTIDE SEQUENCE [LARGE SCALE GENOMIC DNA]</scope>
    <source>
        <strain evidence="2">ATCC 51756 / DSM 8584 / KU</strain>
    </source>
</reference>
<dbReference type="KEGG" id="acz:Acaty_c2099"/>
<accession>A0A059ZSY6</accession>
<name>A0A059ZSY6_ACICK</name>
<dbReference type="AlphaFoldDB" id="A0A059ZSY6"/>
<evidence type="ECO:0000313" key="2">
    <source>
        <dbReference type="Proteomes" id="UP000005522"/>
    </source>
</evidence>
<protein>
    <submittedName>
        <fullName evidence="1">Mobile element protein</fullName>
    </submittedName>
</protein>
<dbReference type="Proteomes" id="UP000005522">
    <property type="component" value="Chromosome"/>
</dbReference>
<gene>
    <name evidence="1" type="ORF">Acaty_c2099</name>
</gene>
<dbReference type="EMBL" id="CP005986">
    <property type="protein sequence ID" value="AIA55954.1"/>
    <property type="molecule type" value="Genomic_DNA"/>
</dbReference>
<proteinExistence type="predicted"/>
<dbReference type="HOGENOM" id="CLU_3075677_0_0_6"/>
<organism evidence="1 2">
    <name type="scientific">Acidithiobacillus caldus (strain ATCC 51756 / DSM 8584 / KU)</name>
    <dbReference type="NCBI Taxonomy" id="637389"/>
    <lineage>
        <taxon>Bacteria</taxon>
        <taxon>Pseudomonadati</taxon>
        <taxon>Pseudomonadota</taxon>
        <taxon>Acidithiobacillia</taxon>
        <taxon>Acidithiobacillales</taxon>
        <taxon>Acidithiobacillaceae</taxon>
        <taxon>Acidithiobacillus</taxon>
    </lineage>
</organism>
<evidence type="ECO:0000313" key="1">
    <source>
        <dbReference type="EMBL" id="AIA55954.1"/>
    </source>
</evidence>
<sequence>MVIRHICPKLACRPCSTLESPAMPAQVIDKGLPTAHRAAQVLTAKHVDRLPR</sequence>